<dbReference type="RefSeq" id="WP_163283160.1">
    <property type="nucleotide sequence ID" value="NZ_JAAGVY010000003.1"/>
</dbReference>
<feature type="transmembrane region" description="Helical" evidence="1">
    <location>
        <begin position="50"/>
        <end position="70"/>
    </location>
</feature>
<protein>
    <recommendedName>
        <fullName evidence="4">RND transporter</fullName>
    </recommendedName>
</protein>
<evidence type="ECO:0000256" key="1">
    <source>
        <dbReference type="SAM" id="Phobius"/>
    </source>
</evidence>
<keyword evidence="3" id="KW-1185">Reference proteome</keyword>
<evidence type="ECO:0008006" key="4">
    <source>
        <dbReference type="Google" id="ProtNLM"/>
    </source>
</evidence>
<name>A0A7K3WNJ7_9FLAO</name>
<accession>A0A7K3WNJ7</accession>
<reference evidence="2 3" key="1">
    <citation type="submission" date="2020-02" db="EMBL/GenBank/DDBJ databases">
        <title>Out from the shadows clarifying the taxonomy of the family Cryomorphaceae and related taxa by utilizing the GTDB taxonomic framework.</title>
        <authorList>
            <person name="Bowman J.P."/>
        </authorList>
    </citation>
    <scope>NUCLEOTIDE SEQUENCE [LARGE SCALE GENOMIC DNA]</scope>
    <source>
        <strain evidence="2 3">QSSC 1-22</strain>
    </source>
</reference>
<keyword evidence="1" id="KW-0812">Transmembrane</keyword>
<dbReference type="Proteomes" id="UP000486602">
    <property type="component" value="Unassembled WGS sequence"/>
</dbReference>
<evidence type="ECO:0000313" key="2">
    <source>
        <dbReference type="EMBL" id="NEN22432.1"/>
    </source>
</evidence>
<organism evidence="2 3">
    <name type="scientific">Cryomorpha ignava</name>
    <dbReference type="NCBI Taxonomy" id="101383"/>
    <lineage>
        <taxon>Bacteria</taxon>
        <taxon>Pseudomonadati</taxon>
        <taxon>Bacteroidota</taxon>
        <taxon>Flavobacteriia</taxon>
        <taxon>Flavobacteriales</taxon>
        <taxon>Cryomorphaceae</taxon>
        <taxon>Cryomorpha</taxon>
    </lineage>
</organism>
<dbReference type="AlphaFoldDB" id="A0A7K3WNJ7"/>
<keyword evidence="1" id="KW-0472">Membrane</keyword>
<gene>
    <name evidence="2" type="ORF">G3O08_02810</name>
</gene>
<keyword evidence="1" id="KW-1133">Transmembrane helix</keyword>
<comment type="caution">
    <text evidence="2">The sequence shown here is derived from an EMBL/GenBank/DDBJ whole genome shotgun (WGS) entry which is preliminary data.</text>
</comment>
<evidence type="ECO:0000313" key="3">
    <source>
        <dbReference type="Proteomes" id="UP000486602"/>
    </source>
</evidence>
<proteinExistence type="predicted"/>
<sequence length="85" mass="9992">MKNKKIQNILFALLFSATLGLAPFTPEPHLFQKWRWLLDGAVGMQAIDWFDLVMHSFPFLLLIFTIFDYFRSRKTAPEKSTNELK</sequence>
<dbReference type="EMBL" id="JAAGVY010000003">
    <property type="protein sequence ID" value="NEN22432.1"/>
    <property type="molecule type" value="Genomic_DNA"/>
</dbReference>